<dbReference type="KEGG" id="psel:GM415_10305"/>
<dbReference type="EMBL" id="CP046400">
    <property type="protein sequence ID" value="QGY40499.1"/>
    <property type="molecule type" value="Genomic_DNA"/>
</dbReference>
<proteinExistence type="predicted"/>
<organism evidence="1 2">
    <name type="scientific">Pseudodesulfovibrio cashew</name>
    <dbReference type="NCBI Taxonomy" id="2678688"/>
    <lineage>
        <taxon>Bacteria</taxon>
        <taxon>Pseudomonadati</taxon>
        <taxon>Thermodesulfobacteriota</taxon>
        <taxon>Desulfovibrionia</taxon>
        <taxon>Desulfovibrionales</taxon>
        <taxon>Desulfovibrionaceae</taxon>
    </lineage>
</organism>
<gene>
    <name evidence="1" type="ORF">GM415_10305</name>
</gene>
<protein>
    <submittedName>
        <fullName evidence="1">Uncharacterized protein</fullName>
    </submittedName>
</protein>
<evidence type="ECO:0000313" key="1">
    <source>
        <dbReference type="EMBL" id="QGY40499.1"/>
    </source>
</evidence>
<dbReference type="Proteomes" id="UP000428328">
    <property type="component" value="Chromosome"/>
</dbReference>
<dbReference type="AlphaFoldDB" id="A0A6I6JH62"/>
<keyword evidence="2" id="KW-1185">Reference proteome</keyword>
<reference evidence="1 2" key="1">
    <citation type="submission" date="2019-11" db="EMBL/GenBank/DDBJ databases">
        <authorList>
            <person name="Zheng R.K."/>
            <person name="Sun C.M."/>
        </authorList>
    </citation>
    <scope>NUCLEOTIDE SEQUENCE [LARGE SCALE GENOMIC DNA]</scope>
    <source>
        <strain evidence="1 2">SRB007</strain>
    </source>
</reference>
<evidence type="ECO:0000313" key="2">
    <source>
        <dbReference type="Proteomes" id="UP000428328"/>
    </source>
</evidence>
<sequence length="85" mass="9600">MRLHHSRAPARLHDRIRCVGGCESVLDVALLRLRVPAPAAMRLHHSRAPARLHDRIRCDGGCDKAFPLPFSLFIRSLLHCFKKVG</sequence>
<name>A0A6I6JH62_9BACT</name>
<accession>A0A6I6JH62</accession>